<keyword evidence="3" id="KW-0479">Metal-binding</keyword>
<protein>
    <submittedName>
        <fullName evidence="7">Rubrerythrin 1</fullName>
    </submittedName>
</protein>
<organism evidence="7">
    <name type="scientific">Spironucleus salmonicida</name>
    <dbReference type="NCBI Taxonomy" id="348837"/>
    <lineage>
        <taxon>Eukaryota</taxon>
        <taxon>Metamonada</taxon>
        <taxon>Diplomonadida</taxon>
        <taxon>Hexamitidae</taxon>
        <taxon>Hexamitinae</taxon>
        <taxon>Spironucleus</taxon>
    </lineage>
</organism>
<keyword evidence="4" id="KW-0249">Electron transport</keyword>
<dbReference type="VEuPathDB" id="GiardiaDB:SS50377_23670"/>
<sequence length="217" mass="24148">MGCANTAEIVKEYHDQKGSFQREKGLLKGSETEKNVLKAFAGESQAFNRYMQFANKAKDEGFPYIQHIFANNAEMEKQHAFRLFSFLEGGDLEINACYPAGKLGTTLENLKLAVAGETEEAEHAYPAFSKVAADEGFPAIAALFRNLAKIEADHAQRFANLVKLVETESVFAQKDDTTWICMICGYVHVGAKAPMKCPVCMADKPFEPRGLDWYAKM</sequence>
<dbReference type="Gene3D" id="1.20.1260.10">
    <property type="match status" value="1"/>
</dbReference>
<evidence type="ECO:0000256" key="1">
    <source>
        <dbReference type="ARBA" id="ARBA00001965"/>
    </source>
</evidence>
<dbReference type="InterPro" id="IPR052364">
    <property type="entry name" value="Rubrerythrin"/>
</dbReference>
<dbReference type="Pfam" id="PF21349">
    <property type="entry name" value="RUBY_RBDX"/>
    <property type="match status" value="1"/>
</dbReference>
<dbReference type="NCBIfam" id="NF045767">
    <property type="entry name" value="RuberyRbr"/>
    <property type="match status" value="1"/>
</dbReference>
<name>V6LWN8_9EUKA</name>
<dbReference type="InterPro" id="IPR009078">
    <property type="entry name" value="Ferritin-like_SF"/>
</dbReference>
<dbReference type="PANTHER" id="PTHR43865">
    <property type="entry name" value="RUBRERYTHRIN-RELATED"/>
    <property type="match status" value="1"/>
</dbReference>
<accession>V6LWN8</accession>
<dbReference type="AlphaFoldDB" id="V6LWN8"/>
<reference evidence="7 8" key="1">
    <citation type="journal article" date="2014" name="PLoS Genet.">
        <title>The Genome of Spironucleus salmonicida Highlights a Fish Pathogen Adapted to Fluctuating Environments.</title>
        <authorList>
            <person name="Xu F."/>
            <person name="Jerlstrom-Hultqvist J."/>
            <person name="Einarsson E."/>
            <person name="Astvaldsson A."/>
            <person name="Svard S.G."/>
            <person name="Andersson J.O."/>
        </authorList>
    </citation>
    <scope>NUCLEOTIDE SEQUENCE</scope>
    <source>
        <strain evidence="8">ATCC 50377</strain>
    </source>
</reference>
<evidence type="ECO:0000313" key="9">
    <source>
        <dbReference type="Proteomes" id="UP000018208"/>
    </source>
</evidence>
<keyword evidence="5" id="KW-0408">Iron</keyword>
<dbReference type="InterPro" id="IPR012347">
    <property type="entry name" value="Ferritin-like"/>
</dbReference>
<gene>
    <name evidence="7" type="ORF">SS50377_11266</name>
    <name evidence="8" type="ORF">SS50377_23670</name>
</gene>
<dbReference type="CDD" id="cd01041">
    <property type="entry name" value="Rubrerythrin"/>
    <property type="match status" value="1"/>
</dbReference>
<dbReference type="PANTHER" id="PTHR43865:SF1">
    <property type="entry name" value="RUBRERYTHRIN-RELATED"/>
    <property type="match status" value="1"/>
</dbReference>
<feature type="domain" description="Ferritin-like diiron" evidence="6">
    <location>
        <begin position="26"/>
        <end position="169"/>
    </location>
</feature>
<dbReference type="EMBL" id="KI545981">
    <property type="protein sequence ID" value="EST48653.1"/>
    <property type="molecule type" value="Genomic_DNA"/>
</dbReference>
<proteinExistence type="predicted"/>
<dbReference type="GO" id="GO:0016491">
    <property type="term" value="F:oxidoreductase activity"/>
    <property type="evidence" value="ECO:0007669"/>
    <property type="project" value="InterPro"/>
</dbReference>
<dbReference type="Proteomes" id="UP000018208">
    <property type="component" value="Unassembled WGS sequence"/>
</dbReference>
<evidence type="ECO:0000259" key="6">
    <source>
        <dbReference type="PROSITE" id="PS50905"/>
    </source>
</evidence>
<dbReference type="PROSITE" id="PS50905">
    <property type="entry name" value="FERRITIN_LIKE"/>
    <property type="match status" value="1"/>
</dbReference>
<dbReference type="InterPro" id="IPR003251">
    <property type="entry name" value="Rr_diiron-bd_dom"/>
</dbReference>
<dbReference type="OrthoDB" id="10257359at2759"/>
<dbReference type="GO" id="GO:0046872">
    <property type="term" value="F:metal ion binding"/>
    <property type="evidence" value="ECO:0007669"/>
    <property type="project" value="UniProtKB-KW"/>
</dbReference>
<dbReference type="EMBL" id="AUWU02000004">
    <property type="protein sequence ID" value="KAH0573735.1"/>
    <property type="molecule type" value="Genomic_DNA"/>
</dbReference>
<reference evidence="8" key="2">
    <citation type="submission" date="2020-12" db="EMBL/GenBank/DDBJ databases">
        <title>New Spironucleus salmonicida genome in near-complete chromosomes.</title>
        <authorList>
            <person name="Xu F."/>
            <person name="Kurt Z."/>
            <person name="Jimenez-Gonzalez A."/>
            <person name="Astvaldsson A."/>
            <person name="Andersson J.O."/>
            <person name="Svard S.G."/>
        </authorList>
    </citation>
    <scope>NUCLEOTIDE SEQUENCE</scope>
    <source>
        <strain evidence="8">ATCC 50377</strain>
    </source>
</reference>
<evidence type="ECO:0000256" key="2">
    <source>
        <dbReference type="ARBA" id="ARBA00022448"/>
    </source>
</evidence>
<evidence type="ECO:0000256" key="5">
    <source>
        <dbReference type="ARBA" id="ARBA00023004"/>
    </source>
</evidence>
<keyword evidence="9" id="KW-1185">Reference proteome</keyword>
<keyword evidence="2" id="KW-0813">Transport</keyword>
<comment type="cofactor">
    <cofactor evidence="1">
        <name>Fe(3+)</name>
        <dbReference type="ChEBI" id="CHEBI:29034"/>
    </cofactor>
</comment>
<evidence type="ECO:0000256" key="4">
    <source>
        <dbReference type="ARBA" id="ARBA00022982"/>
    </source>
</evidence>
<dbReference type="Pfam" id="PF02915">
    <property type="entry name" value="Rubrerythrin"/>
    <property type="match status" value="1"/>
</dbReference>
<dbReference type="Gene3D" id="2.20.28.10">
    <property type="match status" value="1"/>
</dbReference>
<evidence type="ECO:0000313" key="8">
    <source>
        <dbReference type="EMBL" id="KAH0573735.1"/>
    </source>
</evidence>
<evidence type="ECO:0000313" key="7">
    <source>
        <dbReference type="EMBL" id="EST48653.1"/>
    </source>
</evidence>
<dbReference type="InterPro" id="IPR009040">
    <property type="entry name" value="Ferritin-like_diiron"/>
</dbReference>
<evidence type="ECO:0000256" key="3">
    <source>
        <dbReference type="ARBA" id="ARBA00022723"/>
    </source>
</evidence>
<dbReference type="SUPFAM" id="SSF57802">
    <property type="entry name" value="Rubredoxin-like"/>
    <property type="match status" value="1"/>
</dbReference>
<dbReference type="InterPro" id="IPR048574">
    <property type="entry name" value="RUBY_RBDX"/>
</dbReference>
<dbReference type="SUPFAM" id="SSF47240">
    <property type="entry name" value="Ferritin-like"/>
    <property type="match status" value="1"/>
</dbReference>